<evidence type="ECO:0000256" key="1">
    <source>
        <dbReference type="SAM" id="Phobius"/>
    </source>
</evidence>
<keyword evidence="1" id="KW-0472">Membrane</keyword>
<keyword evidence="1" id="KW-0812">Transmembrane</keyword>
<evidence type="ECO:0000313" key="3">
    <source>
        <dbReference type="EMBL" id="MCS7477404.1"/>
    </source>
</evidence>
<organism evidence="3 4">
    <name type="scientific">Umezawaea endophytica</name>
    <dbReference type="NCBI Taxonomy" id="1654476"/>
    <lineage>
        <taxon>Bacteria</taxon>
        <taxon>Bacillati</taxon>
        <taxon>Actinomycetota</taxon>
        <taxon>Actinomycetes</taxon>
        <taxon>Pseudonocardiales</taxon>
        <taxon>Pseudonocardiaceae</taxon>
        <taxon>Umezawaea</taxon>
    </lineage>
</organism>
<sequence length="261" mass="26909">MSSKNATRKRGSKAVAQARGAGGNRVAVIAGVVVVAVLAAVVVGAVIFSGKKEAEETRTIGIPVVSAGVSGVPAVLEEQTGTVVVGKADAKATIDVYEDFLCPICGTFEAQNDKQIDEALSAGTLKVRYHIVNLLDSKSKPAGYSLLSANAALSVAKNSPEKFADFHASLFGAQPQEGGAGYTADQLVALGKDLQVGGTYEQDVRGGTFNEIVKTAYRTAGSDPALQRTQGSQTYFGTPTVASGGKLVDISKSTWLTDLIG</sequence>
<evidence type="ECO:0000313" key="4">
    <source>
        <dbReference type="Proteomes" id="UP001141259"/>
    </source>
</evidence>
<dbReference type="Proteomes" id="UP001141259">
    <property type="component" value="Unassembled WGS sequence"/>
</dbReference>
<protein>
    <submittedName>
        <fullName evidence="3">DsbA family protein</fullName>
    </submittedName>
</protein>
<reference evidence="3" key="1">
    <citation type="submission" date="2022-08" db="EMBL/GenBank/DDBJ databases">
        <authorList>
            <person name="Tistechok S."/>
            <person name="Samborskyy M."/>
            <person name="Roman I."/>
        </authorList>
    </citation>
    <scope>NUCLEOTIDE SEQUENCE</scope>
    <source>
        <strain evidence="3">DSM 103496</strain>
    </source>
</reference>
<dbReference type="SUPFAM" id="SSF52833">
    <property type="entry name" value="Thioredoxin-like"/>
    <property type="match status" value="1"/>
</dbReference>
<dbReference type="CDD" id="cd02972">
    <property type="entry name" value="DsbA_family"/>
    <property type="match status" value="1"/>
</dbReference>
<comment type="caution">
    <text evidence="3">The sequence shown here is derived from an EMBL/GenBank/DDBJ whole genome shotgun (WGS) entry which is preliminary data.</text>
</comment>
<keyword evidence="4" id="KW-1185">Reference proteome</keyword>
<feature type="transmembrane region" description="Helical" evidence="1">
    <location>
        <begin position="26"/>
        <end position="48"/>
    </location>
</feature>
<gene>
    <name evidence="3" type="ORF">NZH93_11120</name>
</gene>
<dbReference type="Gene3D" id="3.40.30.10">
    <property type="entry name" value="Glutaredoxin"/>
    <property type="match status" value="1"/>
</dbReference>
<evidence type="ECO:0000259" key="2">
    <source>
        <dbReference type="Pfam" id="PF13462"/>
    </source>
</evidence>
<dbReference type="EMBL" id="JANYMP010000004">
    <property type="protein sequence ID" value="MCS7477404.1"/>
    <property type="molecule type" value="Genomic_DNA"/>
</dbReference>
<dbReference type="Pfam" id="PF13462">
    <property type="entry name" value="Thioredoxin_4"/>
    <property type="match status" value="1"/>
</dbReference>
<dbReference type="InterPro" id="IPR012336">
    <property type="entry name" value="Thioredoxin-like_fold"/>
</dbReference>
<proteinExistence type="predicted"/>
<accession>A0A9X2ZZH5</accession>
<feature type="domain" description="Thioredoxin-like fold" evidence="2">
    <location>
        <begin position="80"/>
        <end position="218"/>
    </location>
</feature>
<dbReference type="InterPro" id="IPR036249">
    <property type="entry name" value="Thioredoxin-like_sf"/>
</dbReference>
<keyword evidence="1" id="KW-1133">Transmembrane helix</keyword>
<name>A0A9X2ZZH5_9PSEU</name>
<dbReference type="AlphaFoldDB" id="A0A9X2ZZH5"/>
<dbReference type="RefSeq" id="WP_259622909.1">
    <property type="nucleotide sequence ID" value="NZ_JANYMP010000004.1"/>
</dbReference>